<dbReference type="OrthoDB" id="6191201at2759"/>
<dbReference type="AlphaFoldDB" id="A0A8B6CLQ1"/>
<reference evidence="1" key="1">
    <citation type="submission" date="2018-11" db="EMBL/GenBank/DDBJ databases">
        <authorList>
            <person name="Alioto T."/>
            <person name="Alioto T."/>
        </authorList>
    </citation>
    <scope>NUCLEOTIDE SEQUENCE</scope>
</reference>
<comment type="caution">
    <text evidence="1">The sequence shown here is derived from an EMBL/GenBank/DDBJ whole genome shotgun (WGS) entry which is preliminary data.</text>
</comment>
<evidence type="ECO:0000313" key="1">
    <source>
        <dbReference type="EMBL" id="VDI06154.1"/>
    </source>
</evidence>
<protein>
    <submittedName>
        <fullName evidence="1">Uncharacterized protein</fullName>
    </submittedName>
</protein>
<name>A0A8B6CLQ1_MYTGA</name>
<dbReference type="Proteomes" id="UP000596742">
    <property type="component" value="Unassembled WGS sequence"/>
</dbReference>
<proteinExistence type="predicted"/>
<dbReference type="EMBL" id="UYJE01001899">
    <property type="protein sequence ID" value="VDI06154.1"/>
    <property type="molecule type" value="Genomic_DNA"/>
</dbReference>
<gene>
    <name evidence="1" type="ORF">MGAL_10B010934</name>
</gene>
<sequence>MVDEYADMLNKKLIKGQKLVIMDIDMEDNEIVETFEKLQTACDILDSKPCTTSEGVVFFLENFDSLSNSLTKETLGHYVEEKGPPRFICFPKFVPGDFSFLTFGSLKDAKGRQFEC</sequence>
<organism evidence="1 2">
    <name type="scientific">Mytilus galloprovincialis</name>
    <name type="common">Mediterranean mussel</name>
    <dbReference type="NCBI Taxonomy" id="29158"/>
    <lineage>
        <taxon>Eukaryota</taxon>
        <taxon>Metazoa</taxon>
        <taxon>Spiralia</taxon>
        <taxon>Lophotrochozoa</taxon>
        <taxon>Mollusca</taxon>
        <taxon>Bivalvia</taxon>
        <taxon>Autobranchia</taxon>
        <taxon>Pteriomorphia</taxon>
        <taxon>Mytilida</taxon>
        <taxon>Mytiloidea</taxon>
        <taxon>Mytilidae</taxon>
        <taxon>Mytilinae</taxon>
        <taxon>Mytilus</taxon>
    </lineage>
</organism>
<keyword evidence="2" id="KW-1185">Reference proteome</keyword>
<evidence type="ECO:0000313" key="2">
    <source>
        <dbReference type="Proteomes" id="UP000596742"/>
    </source>
</evidence>
<accession>A0A8B6CLQ1</accession>